<protein>
    <submittedName>
        <fullName evidence="2">Uncharacterized protein</fullName>
    </submittedName>
</protein>
<feature type="region of interest" description="Disordered" evidence="1">
    <location>
        <begin position="461"/>
        <end position="481"/>
    </location>
</feature>
<name>A0A1Q9C9L1_SYMMI</name>
<feature type="region of interest" description="Disordered" evidence="1">
    <location>
        <begin position="692"/>
        <end position="728"/>
    </location>
</feature>
<dbReference type="Proteomes" id="UP000186817">
    <property type="component" value="Unassembled WGS sequence"/>
</dbReference>
<dbReference type="AlphaFoldDB" id="A0A1Q9C9L1"/>
<keyword evidence="3" id="KW-1185">Reference proteome</keyword>
<proteinExistence type="predicted"/>
<dbReference type="OrthoDB" id="412564at2759"/>
<evidence type="ECO:0000313" key="2">
    <source>
        <dbReference type="EMBL" id="OLP79629.1"/>
    </source>
</evidence>
<reference evidence="2 3" key="1">
    <citation type="submission" date="2016-02" db="EMBL/GenBank/DDBJ databases">
        <title>Genome analysis of coral dinoflagellate symbionts highlights evolutionary adaptations to a symbiotic lifestyle.</title>
        <authorList>
            <person name="Aranda M."/>
            <person name="Li Y."/>
            <person name="Liew Y.J."/>
            <person name="Baumgarten S."/>
            <person name="Simakov O."/>
            <person name="Wilson M."/>
            <person name="Piel J."/>
            <person name="Ashoor H."/>
            <person name="Bougouffa S."/>
            <person name="Bajic V.B."/>
            <person name="Ryu T."/>
            <person name="Ravasi T."/>
            <person name="Bayer T."/>
            <person name="Micklem G."/>
            <person name="Kim H."/>
            <person name="Bhak J."/>
            <person name="Lajeunesse T.C."/>
            <person name="Voolstra C.R."/>
        </authorList>
    </citation>
    <scope>NUCLEOTIDE SEQUENCE [LARGE SCALE GENOMIC DNA]</scope>
    <source>
        <strain evidence="2 3">CCMP2467</strain>
    </source>
</reference>
<gene>
    <name evidence="2" type="ORF">AK812_SmicGene40061</name>
</gene>
<sequence length="947" mass="103601">MSTPADTGSPLSQGMPDTASVLSDVELPDAQSDPETVVDDAAGPCAFMEIYSRPRVAPLVQAAGLQVGPSLDLRTGWDFLRADAQEQAVALVLRLDPLVLMLSPPCTVFSQMQHSVKNRRRSQTAWNHRYNNGLELFRFALRLFLLQLRRGRYAVLEHPWLASSWQLPEVLALLTDSQVHAYVFDQCLLGLRTKVLQDPVRKRTKFLTNFLRLQQTFTILCDTNTCNHEPGHTVLQGSEGGESRCTFAEQYPAGMCQALAYEVFQEVQHGPLALVQQAPLQPLPDNESDVEMPEDDSAVEWKQKAREEANSWARNWVKSKAHTFSYDEKKKGDLITKMHEHLATLLKAASLERENVALLTLLNWSAPATHSDDAQEAQSLCFTHLVAESPQNLGILLTPVFHYKKNQIYNLEHVMVKNLASKGVDVDCQASLLFKDRKDARDSRPLVYPLRVIQPLIATRPVSEEATEDEPPAKQAKKQQPGAFWQAAPLLLTRRTEEAEQVPAPKLKQVEDLSESALPATTDTAATIQGGRRYEQIGQSAATKLLSALLEGIELPAGIRAVVVVDTALGVGDFFWAWLERQKAANYPVLFLGATADGTAAEWLNFCIFDDLSKQLLSGDLCLPGWQKKAVEPPSEVLQTAPPVPQLNVCAVTGGSLVVPESVVKSWATHETFGGQFQALLKEITDEFGLPEPAATKRSSSDSENNPSPAGKKQRVAPPPAKPVETKPCDQLPASLCQALVSNLKKDLCGKIFLRITQDQGWWILNQGSAAVQLTAGTVLAGFGAGAFKHVPRVAGKPGETDAQMLLFDFADDSTLLLHNGKLASVGEVVAAAAGTRTAAEVCYHQMEAAPSPDNPAGFKLTRKHELYYKPLPKTQGSADENSNLETKNTNAFGALVPLTTLKFQELGHVAVLWTCKWVTKGLSPVKPQVVLLNPLQLPANTAAKLS</sequence>
<evidence type="ECO:0000256" key="1">
    <source>
        <dbReference type="SAM" id="MobiDB-lite"/>
    </source>
</evidence>
<accession>A0A1Q9C9L1</accession>
<comment type="caution">
    <text evidence="2">The sequence shown here is derived from an EMBL/GenBank/DDBJ whole genome shotgun (WGS) entry which is preliminary data.</text>
</comment>
<organism evidence="2 3">
    <name type="scientific">Symbiodinium microadriaticum</name>
    <name type="common">Dinoflagellate</name>
    <name type="synonym">Zooxanthella microadriatica</name>
    <dbReference type="NCBI Taxonomy" id="2951"/>
    <lineage>
        <taxon>Eukaryota</taxon>
        <taxon>Sar</taxon>
        <taxon>Alveolata</taxon>
        <taxon>Dinophyceae</taxon>
        <taxon>Suessiales</taxon>
        <taxon>Symbiodiniaceae</taxon>
        <taxon>Symbiodinium</taxon>
    </lineage>
</organism>
<evidence type="ECO:0000313" key="3">
    <source>
        <dbReference type="Proteomes" id="UP000186817"/>
    </source>
</evidence>
<dbReference type="EMBL" id="LSRX01001463">
    <property type="protein sequence ID" value="OLP79629.1"/>
    <property type="molecule type" value="Genomic_DNA"/>
</dbReference>